<dbReference type="AlphaFoldDB" id="A0A5Q0GYV8"/>
<gene>
    <name evidence="2" type="ORF">EKG83_16555</name>
</gene>
<dbReference type="EMBL" id="CP034550">
    <property type="protein sequence ID" value="QFZ18845.1"/>
    <property type="molecule type" value="Genomic_DNA"/>
</dbReference>
<sequence>MWFNSGNHPEHTGHPEHGFDSVTVKDTFCGYDRGTGVEWRLGTPLPPGLSDNRVSSLKKQLCRHASYARDSEIGGAGWDLESARSDISWYEVVNGVATHRCDW</sequence>
<protein>
    <submittedName>
        <fullName evidence="2">Uncharacterized protein</fullName>
    </submittedName>
</protein>
<dbReference type="Proteomes" id="UP000325787">
    <property type="component" value="Chromosome"/>
</dbReference>
<evidence type="ECO:0000313" key="3">
    <source>
        <dbReference type="Proteomes" id="UP000325787"/>
    </source>
</evidence>
<feature type="compositionally biased region" description="Basic and acidic residues" evidence="1">
    <location>
        <begin position="8"/>
        <end position="19"/>
    </location>
</feature>
<evidence type="ECO:0000313" key="2">
    <source>
        <dbReference type="EMBL" id="QFZ18845.1"/>
    </source>
</evidence>
<keyword evidence="3" id="KW-1185">Reference proteome</keyword>
<reference evidence="3" key="1">
    <citation type="journal article" date="2021" name="Curr. Microbiol.">
        <title>Complete genome of nocamycin-producing strain Saccharothrix syringae NRRL B-16468 reveals the biosynthetic potential for secondary metabolites.</title>
        <authorList>
            <person name="Mo X."/>
            <person name="Yang S."/>
        </authorList>
    </citation>
    <scope>NUCLEOTIDE SEQUENCE [LARGE SCALE GENOMIC DNA]</scope>
    <source>
        <strain evidence="3">ATCC 51364 / DSM 43886 / JCM 6844 / KCTC 9398 / NBRC 14523 / NRRL B-16468 / INA 2240</strain>
    </source>
</reference>
<name>A0A5Q0GYV8_SACSY</name>
<accession>A0A5Q0GYV8</accession>
<evidence type="ECO:0000256" key="1">
    <source>
        <dbReference type="SAM" id="MobiDB-lite"/>
    </source>
</evidence>
<organism evidence="2 3">
    <name type="scientific">Saccharothrix syringae</name>
    <name type="common">Nocardiopsis syringae</name>
    <dbReference type="NCBI Taxonomy" id="103733"/>
    <lineage>
        <taxon>Bacteria</taxon>
        <taxon>Bacillati</taxon>
        <taxon>Actinomycetota</taxon>
        <taxon>Actinomycetes</taxon>
        <taxon>Pseudonocardiales</taxon>
        <taxon>Pseudonocardiaceae</taxon>
        <taxon>Saccharothrix</taxon>
    </lineage>
</organism>
<proteinExistence type="predicted"/>
<dbReference type="OrthoDB" id="9758923at2"/>
<feature type="region of interest" description="Disordered" evidence="1">
    <location>
        <begin position="1"/>
        <end position="22"/>
    </location>
</feature>
<dbReference type="KEGG" id="ssyi:EKG83_16555"/>